<keyword evidence="3" id="KW-1185">Reference proteome</keyword>
<protein>
    <submittedName>
        <fullName evidence="2">Uncharacterized protein</fullName>
    </submittedName>
</protein>
<dbReference type="EMBL" id="MRZV01000397">
    <property type="protein sequence ID" value="PIK50939.1"/>
    <property type="molecule type" value="Genomic_DNA"/>
</dbReference>
<evidence type="ECO:0000256" key="1">
    <source>
        <dbReference type="SAM" id="SignalP"/>
    </source>
</evidence>
<reference evidence="2 3" key="1">
    <citation type="journal article" date="2017" name="PLoS Biol.">
        <title>The sea cucumber genome provides insights into morphological evolution and visceral regeneration.</title>
        <authorList>
            <person name="Zhang X."/>
            <person name="Sun L."/>
            <person name="Yuan J."/>
            <person name="Sun Y."/>
            <person name="Gao Y."/>
            <person name="Zhang L."/>
            <person name="Li S."/>
            <person name="Dai H."/>
            <person name="Hamel J.F."/>
            <person name="Liu C."/>
            <person name="Yu Y."/>
            <person name="Liu S."/>
            <person name="Lin W."/>
            <person name="Guo K."/>
            <person name="Jin S."/>
            <person name="Xu P."/>
            <person name="Storey K.B."/>
            <person name="Huan P."/>
            <person name="Zhang T."/>
            <person name="Zhou Y."/>
            <person name="Zhang J."/>
            <person name="Lin C."/>
            <person name="Li X."/>
            <person name="Xing L."/>
            <person name="Huo D."/>
            <person name="Sun M."/>
            <person name="Wang L."/>
            <person name="Mercier A."/>
            <person name="Li F."/>
            <person name="Yang H."/>
            <person name="Xiang J."/>
        </authorList>
    </citation>
    <scope>NUCLEOTIDE SEQUENCE [LARGE SCALE GENOMIC DNA]</scope>
    <source>
        <strain evidence="2">Shaxun</strain>
        <tissue evidence="2">Muscle</tissue>
    </source>
</reference>
<sequence>MASICNFYFCILFVNVWTNGLGLERTVLPNLRQFAEKGNFGRFMVPRGPVAEYLQRRKEQDFVCGNNVQLELPGSNQIPCEPAEVEVQVAVFEIDDFTLNRELSPGSENQATIRGVAFQVPYVSGSEKGVLIYHSFHESPADVFHPYPTNKDVITKVDRIDEAKTDM</sequence>
<proteinExistence type="predicted"/>
<dbReference type="Proteomes" id="UP000230750">
    <property type="component" value="Unassembled WGS sequence"/>
</dbReference>
<feature type="signal peptide" evidence="1">
    <location>
        <begin position="1"/>
        <end position="22"/>
    </location>
</feature>
<feature type="chain" id="PRO_5013600644" evidence="1">
    <location>
        <begin position="23"/>
        <end position="167"/>
    </location>
</feature>
<comment type="caution">
    <text evidence="2">The sequence shown here is derived from an EMBL/GenBank/DDBJ whole genome shotgun (WGS) entry which is preliminary data.</text>
</comment>
<name>A0A2G8KSF8_STIJA</name>
<dbReference type="AlphaFoldDB" id="A0A2G8KSF8"/>
<accession>A0A2G8KSF8</accession>
<evidence type="ECO:0000313" key="3">
    <source>
        <dbReference type="Proteomes" id="UP000230750"/>
    </source>
</evidence>
<organism evidence="2 3">
    <name type="scientific">Stichopus japonicus</name>
    <name type="common">Sea cucumber</name>
    <dbReference type="NCBI Taxonomy" id="307972"/>
    <lineage>
        <taxon>Eukaryota</taxon>
        <taxon>Metazoa</taxon>
        <taxon>Echinodermata</taxon>
        <taxon>Eleutherozoa</taxon>
        <taxon>Echinozoa</taxon>
        <taxon>Holothuroidea</taxon>
        <taxon>Aspidochirotacea</taxon>
        <taxon>Aspidochirotida</taxon>
        <taxon>Stichopodidae</taxon>
        <taxon>Apostichopus</taxon>
    </lineage>
</organism>
<keyword evidence="1" id="KW-0732">Signal</keyword>
<gene>
    <name evidence="2" type="ORF">BSL78_12156</name>
</gene>
<evidence type="ECO:0000313" key="2">
    <source>
        <dbReference type="EMBL" id="PIK50939.1"/>
    </source>
</evidence>